<dbReference type="AlphaFoldDB" id="A0A017HV84"/>
<evidence type="ECO:0000313" key="2">
    <source>
        <dbReference type="EMBL" id="EYD77659.1"/>
    </source>
</evidence>
<dbReference type="Proteomes" id="UP000019666">
    <property type="component" value="Unassembled WGS sequence"/>
</dbReference>
<dbReference type="OrthoDB" id="7304934at2"/>
<dbReference type="EMBL" id="AOSK01000024">
    <property type="protein sequence ID" value="EYD77659.1"/>
    <property type="molecule type" value="Genomic_DNA"/>
</dbReference>
<proteinExistence type="predicted"/>
<protein>
    <recommendedName>
        <fullName evidence="4">Alkaline proteinase inhibitor/ Outer membrane lipoprotein Omp19 domain-containing protein</fullName>
    </recommendedName>
</protein>
<gene>
    <name evidence="2" type="ORF">Rumeso_00825</name>
</gene>
<dbReference type="RefSeq" id="WP_037281717.1">
    <property type="nucleotide sequence ID" value="NZ_KK088593.1"/>
</dbReference>
<accession>A0A017HV84</accession>
<evidence type="ECO:0000313" key="3">
    <source>
        <dbReference type="Proteomes" id="UP000019666"/>
    </source>
</evidence>
<dbReference type="STRING" id="442562.Rumeso_00825"/>
<keyword evidence="3" id="KW-1185">Reference proteome</keyword>
<evidence type="ECO:0000256" key="1">
    <source>
        <dbReference type="SAM" id="SignalP"/>
    </source>
</evidence>
<feature type="chain" id="PRO_5001496291" description="Alkaline proteinase inhibitor/ Outer membrane lipoprotein Omp19 domain-containing protein" evidence="1">
    <location>
        <begin position="17"/>
        <end position="133"/>
    </location>
</feature>
<name>A0A017HV84_9RHOB</name>
<organism evidence="2 3">
    <name type="scientific">Rubellimicrobium mesophilum DSM 19309</name>
    <dbReference type="NCBI Taxonomy" id="442562"/>
    <lineage>
        <taxon>Bacteria</taxon>
        <taxon>Pseudomonadati</taxon>
        <taxon>Pseudomonadota</taxon>
        <taxon>Alphaproteobacteria</taxon>
        <taxon>Rhodobacterales</taxon>
        <taxon>Roseobacteraceae</taxon>
        <taxon>Rubellimicrobium</taxon>
    </lineage>
</organism>
<comment type="caution">
    <text evidence="2">The sequence shown here is derived from an EMBL/GenBank/DDBJ whole genome shotgun (WGS) entry which is preliminary data.</text>
</comment>
<feature type="signal peptide" evidence="1">
    <location>
        <begin position="1"/>
        <end position="16"/>
    </location>
</feature>
<keyword evidence="1" id="KW-0732">Signal</keyword>
<reference evidence="2 3" key="1">
    <citation type="submission" date="2013-02" db="EMBL/GenBank/DDBJ databases">
        <authorList>
            <person name="Fiebig A."/>
            <person name="Goeker M."/>
            <person name="Klenk H.-P.P."/>
        </authorList>
    </citation>
    <scope>NUCLEOTIDE SEQUENCE [LARGE SCALE GENOMIC DNA]</scope>
    <source>
        <strain evidence="2 3">DSM 19309</strain>
    </source>
</reference>
<evidence type="ECO:0008006" key="4">
    <source>
        <dbReference type="Google" id="ProtNLM"/>
    </source>
</evidence>
<sequence length="133" mass="14618">MRALLLLLTLATPVRAQDAITADEFQAHVEGRTLTYGAPGQPPYGIEHYFPNRRVIWAFLGSDDCLEGTWHAKGPPESPAICFDYEDDLGPQCWRFFRDGDGLRAEFLGEGGGLTLYELKDEENGLVCGGVGV</sequence>
<dbReference type="HOGENOM" id="CLU_1915499_0_0_5"/>